<comment type="similarity">
    <text evidence="1">Belongs to the TRAPP small subunits family. Sedlin subfamily.</text>
</comment>
<dbReference type="GO" id="GO:0006888">
    <property type="term" value="P:endoplasmic reticulum to Golgi vesicle-mediated transport"/>
    <property type="evidence" value="ECO:0007669"/>
    <property type="project" value="InterPro"/>
</dbReference>
<dbReference type="InterPro" id="IPR011012">
    <property type="entry name" value="Longin-like_dom_sf"/>
</dbReference>
<organism evidence="3">
    <name type="scientific">Arcella intermedia</name>
    <dbReference type="NCBI Taxonomy" id="1963864"/>
    <lineage>
        <taxon>Eukaryota</taxon>
        <taxon>Amoebozoa</taxon>
        <taxon>Tubulinea</taxon>
        <taxon>Elardia</taxon>
        <taxon>Arcellinida</taxon>
        <taxon>Sphaerothecina</taxon>
        <taxon>Arcellidae</taxon>
        <taxon>Arcella</taxon>
    </lineage>
</organism>
<dbReference type="InterPro" id="IPR006722">
    <property type="entry name" value="Sedlin"/>
</dbReference>
<evidence type="ECO:0000313" key="3">
    <source>
        <dbReference type="EMBL" id="NDV39372.1"/>
    </source>
</evidence>
<dbReference type="PANTHER" id="PTHR12403">
    <property type="entry name" value="TRAFFICKING PROTEIN PARTICLE COMPLEX SUBUNIT 2"/>
    <property type="match status" value="1"/>
</dbReference>
<evidence type="ECO:0000256" key="1">
    <source>
        <dbReference type="ARBA" id="ARBA00006626"/>
    </source>
</evidence>
<accession>A0A6B2LQG9</accession>
<dbReference type="Gene3D" id="3.30.450.70">
    <property type="match status" value="1"/>
</dbReference>
<dbReference type="CDD" id="cd14854">
    <property type="entry name" value="TRAPPC2L"/>
    <property type="match status" value="1"/>
</dbReference>
<dbReference type="Pfam" id="PF04628">
    <property type="entry name" value="Sedlin_N"/>
    <property type="match status" value="1"/>
</dbReference>
<dbReference type="EMBL" id="GIBP01010403">
    <property type="protein sequence ID" value="NDV39372.1"/>
    <property type="molecule type" value="Transcribed_RNA"/>
</dbReference>
<evidence type="ECO:0000256" key="2">
    <source>
        <dbReference type="ARBA" id="ARBA00024408"/>
    </source>
</evidence>
<dbReference type="InterPro" id="IPR044760">
    <property type="entry name" value="TRAPPC2L"/>
</dbReference>
<dbReference type="AlphaFoldDB" id="A0A6B2LQG9"/>
<sequence>MVAVAVVSRKNNPLYLKTFVKDNALKFHFIVHSSLDVIEEKVKKSEKQSYLGLLYPTEDYKVYGYITNTGVKMILVASETASPKDPDVKVFFQNFHKLFVNATSNPFYENNSKIESPSFDSAISQLASKPFS</sequence>
<name>A0A6B2LQG9_9EUKA</name>
<reference evidence="3" key="1">
    <citation type="journal article" date="2020" name="J. Eukaryot. Microbiol.">
        <title>De novo Sequencing, Assembly and Annotation of the Transcriptome for the Free-Living Testate Amoeba Arcella intermedia.</title>
        <authorList>
            <person name="Ribeiro G.M."/>
            <person name="Porfirio-Sousa A.L."/>
            <person name="Maurer-Alcala X.X."/>
            <person name="Katz L.A."/>
            <person name="Lahr D.J.G."/>
        </authorList>
    </citation>
    <scope>NUCLEOTIDE SEQUENCE</scope>
</reference>
<proteinExistence type="inferred from homology"/>
<dbReference type="GO" id="GO:0005737">
    <property type="term" value="C:cytoplasm"/>
    <property type="evidence" value="ECO:0007669"/>
    <property type="project" value="GOC"/>
</dbReference>
<protein>
    <recommendedName>
        <fullName evidence="2">Trafficking protein particle complex subunit 2-like protein</fullName>
    </recommendedName>
</protein>
<dbReference type="SUPFAM" id="SSF64356">
    <property type="entry name" value="SNARE-like"/>
    <property type="match status" value="1"/>
</dbReference>